<dbReference type="Proteomes" id="UP000222106">
    <property type="component" value="Unassembled WGS sequence"/>
</dbReference>
<keyword evidence="1" id="KW-0560">Oxidoreductase</keyword>
<dbReference type="RefSeq" id="WP_098484504.1">
    <property type="nucleotide sequence ID" value="NZ_PDJI01000004.1"/>
</dbReference>
<name>A0A2A9EQY4_9MICO</name>
<proteinExistence type="predicted"/>
<dbReference type="GO" id="GO:0016705">
    <property type="term" value="F:oxidoreductase activity, acting on paired donors, with incorporation or reduction of molecular oxygen"/>
    <property type="evidence" value="ECO:0007669"/>
    <property type="project" value="InterPro"/>
</dbReference>
<evidence type="ECO:0000313" key="4">
    <source>
        <dbReference type="Proteomes" id="UP000222106"/>
    </source>
</evidence>
<dbReference type="OrthoDB" id="675245at2"/>
<feature type="domain" description="Luciferase-like" evidence="2">
    <location>
        <begin position="19"/>
        <end position="300"/>
    </location>
</feature>
<reference evidence="3 4" key="1">
    <citation type="submission" date="2017-10" db="EMBL/GenBank/DDBJ databases">
        <title>Sequencing the genomes of 1000 actinobacteria strains.</title>
        <authorList>
            <person name="Klenk H.-P."/>
        </authorList>
    </citation>
    <scope>NUCLEOTIDE SEQUENCE [LARGE SCALE GENOMIC DNA]</scope>
    <source>
        <strain evidence="3 4">DSM 21838</strain>
    </source>
</reference>
<evidence type="ECO:0000256" key="1">
    <source>
        <dbReference type="ARBA" id="ARBA00023002"/>
    </source>
</evidence>
<evidence type="ECO:0000259" key="2">
    <source>
        <dbReference type="Pfam" id="PF00296"/>
    </source>
</evidence>
<accession>A0A2A9EQY4</accession>
<dbReference type="SUPFAM" id="SSF51679">
    <property type="entry name" value="Bacterial luciferase-like"/>
    <property type="match status" value="1"/>
</dbReference>
<sequence length="322" mass="33684">MSPTGRARTGVMLPRDLETSSVLEYAVRAEELGFDELWVVEDLGFRGGVAQAAALLGATRTIRVGIGILPAGARNAAFAAMEAATLAQLFPGRVDVGVGHGMPGWMRAVGAWPPRPLRHLEEHVTAVRDLLHGRAAALGGPEDRGATGVALEPSAVPAVVPDLLLGVRGPRSLALSGRVADGTILAEPCTPEYVAAARRQIAATRPHRLVAYNVASVGPDPRQALAAARPALRWIGEPDWAPHLAPLDLAEELAQLRARSAGPEDFARALPDEWVARLALAGTPRQVRARMDDLAGAGVTSNVLVPVAADPLAALEALSDVL</sequence>
<dbReference type="InterPro" id="IPR036661">
    <property type="entry name" value="Luciferase-like_sf"/>
</dbReference>
<dbReference type="EMBL" id="PDJI01000004">
    <property type="protein sequence ID" value="PFG40619.1"/>
    <property type="molecule type" value="Genomic_DNA"/>
</dbReference>
<keyword evidence="3" id="KW-0503">Monooxygenase</keyword>
<dbReference type="Gene3D" id="3.20.20.30">
    <property type="entry name" value="Luciferase-like domain"/>
    <property type="match status" value="1"/>
</dbReference>
<dbReference type="Pfam" id="PF00296">
    <property type="entry name" value="Bac_luciferase"/>
    <property type="match status" value="1"/>
</dbReference>
<dbReference type="InterPro" id="IPR050564">
    <property type="entry name" value="F420-G6PD/mer"/>
</dbReference>
<dbReference type="PANTHER" id="PTHR43244">
    <property type="match status" value="1"/>
</dbReference>
<dbReference type="PANTHER" id="PTHR43244:SF1">
    <property type="entry name" value="5,10-METHYLENETETRAHYDROMETHANOPTERIN REDUCTASE"/>
    <property type="match status" value="1"/>
</dbReference>
<dbReference type="InterPro" id="IPR011251">
    <property type="entry name" value="Luciferase-like_dom"/>
</dbReference>
<protein>
    <submittedName>
        <fullName evidence="3">Alkanesulfonate monooxygenase SsuD/methylene tetrahydromethanopterin reductase-like flavin-dependent oxidoreductase (Luciferase family)</fullName>
    </submittedName>
</protein>
<dbReference type="GO" id="GO:0004497">
    <property type="term" value="F:monooxygenase activity"/>
    <property type="evidence" value="ECO:0007669"/>
    <property type="project" value="UniProtKB-KW"/>
</dbReference>
<keyword evidence="4" id="KW-1185">Reference proteome</keyword>
<organism evidence="3 4">
    <name type="scientific">Georgenia soli</name>
    <dbReference type="NCBI Taxonomy" id="638953"/>
    <lineage>
        <taxon>Bacteria</taxon>
        <taxon>Bacillati</taxon>
        <taxon>Actinomycetota</taxon>
        <taxon>Actinomycetes</taxon>
        <taxon>Micrococcales</taxon>
        <taxon>Bogoriellaceae</taxon>
        <taxon>Georgenia</taxon>
    </lineage>
</organism>
<dbReference type="AlphaFoldDB" id="A0A2A9EQY4"/>
<gene>
    <name evidence="3" type="ORF">ATJ97_3151</name>
</gene>
<evidence type="ECO:0000313" key="3">
    <source>
        <dbReference type="EMBL" id="PFG40619.1"/>
    </source>
</evidence>
<comment type="caution">
    <text evidence="3">The sequence shown here is derived from an EMBL/GenBank/DDBJ whole genome shotgun (WGS) entry which is preliminary data.</text>
</comment>